<dbReference type="Proteomes" id="UP001454036">
    <property type="component" value="Unassembled WGS sequence"/>
</dbReference>
<dbReference type="PANTHER" id="PTHR31286">
    <property type="entry name" value="GLYCINE-RICH CELL WALL STRUCTURAL PROTEIN 1.8-LIKE"/>
    <property type="match status" value="1"/>
</dbReference>
<dbReference type="InterPro" id="IPR025558">
    <property type="entry name" value="DUF4283"/>
</dbReference>
<feature type="region of interest" description="Disordered" evidence="1">
    <location>
        <begin position="1"/>
        <end position="60"/>
    </location>
</feature>
<accession>A0AAV3REI2</accession>
<evidence type="ECO:0000313" key="3">
    <source>
        <dbReference type="EMBL" id="GAA0173731.1"/>
    </source>
</evidence>
<comment type="caution">
    <text evidence="3">The sequence shown here is derived from an EMBL/GenBank/DDBJ whole genome shotgun (WGS) entry which is preliminary data.</text>
</comment>
<dbReference type="InterPro" id="IPR040256">
    <property type="entry name" value="At4g02000-like"/>
</dbReference>
<feature type="compositionally biased region" description="Basic and acidic residues" evidence="1">
    <location>
        <begin position="42"/>
        <end position="55"/>
    </location>
</feature>
<evidence type="ECO:0000256" key="1">
    <source>
        <dbReference type="SAM" id="MobiDB-lite"/>
    </source>
</evidence>
<dbReference type="Pfam" id="PF14111">
    <property type="entry name" value="DUF4283"/>
    <property type="match status" value="1"/>
</dbReference>
<feature type="region of interest" description="Disordered" evidence="1">
    <location>
        <begin position="445"/>
        <end position="465"/>
    </location>
</feature>
<protein>
    <recommendedName>
        <fullName evidence="2">DUF4283 domain-containing protein</fullName>
    </recommendedName>
</protein>
<evidence type="ECO:0000259" key="2">
    <source>
        <dbReference type="Pfam" id="PF14111"/>
    </source>
</evidence>
<proteinExistence type="predicted"/>
<reference evidence="3 4" key="1">
    <citation type="submission" date="2024-01" db="EMBL/GenBank/DDBJ databases">
        <title>The complete chloroplast genome sequence of Lithospermum erythrorhizon: insights into the phylogenetic relationship among Boraginaceae species and the maternal lineages of purple gromwells.</title>
        <authorList>
            <person name="Okada T."/>
            <person name="Watanabe K."/>
        </authorList>
    </citation>
    <scope>NUCLEOTIDE SEQUENCE [LARGE SCALE GENOMIC DNA]</scope>
</reference>
<dbReference type="EMBL" id="BAABME010008744">
    <property type="protein sequence ID" value="GAA0173731.1"/>
    <property type="molecule type" value="Genomic_DNA"/>
</dbReference>
<sequence length="465" mass="49918">MAEVTGESLVFQAGGSGGGAVGKSGASIAGRPKVSGKAQSRVQHEKSRPLGEPHGDVSVPNRVDPLSQLPSRVGVDVHDVVPADPREGAKVRPKFSKVIKDNRLVGNGLKLEHYDLMENEDDVVLDENDEIPFVETWGYCLIGFFTGPFPGRQALNSLVNSWHVKCRIIPYAKGWTAFRFTSDEDRFNVFNGGPYLDFGKTLMLRLVDAGVIIGDDLFTSVPTWVLCHDVPLSVWSESGLMDVDVSKPPVLQFGVKLPGGKRYTQKVTYECYPDYCCDCKTFGHNVFKCPKKVKVVATPVVPSPVVPSGIPFAVPVPVVNPVPVIPTKVTRLKARVKNRNNAPHKASLPKPGNNIVIGSSSAENECVDMVTPPLNKGKGSKGVDKGKAIASQIAVFSPNSFEALNITGGTSETHVEDVSDVQMGDLVPSVLDNADHEDGVWQHVTRKGSTNGRGGDVSSSVSQCG</sequence>
<gene>
    <name evidence="3" type="ORF">LIER_27288</name>
</gene>
<dbReference type="AlphaFoldDB" id="A0AAV3REI2"/>
<name>A0AAV3REI2_LITER</name>
<evidence type="ECO:0000313" key="4">
    <source>
        <dbReference type="Proteomes" id="UP001454036"/>
    </source>
</evidence>
<dbReference type="PANTHER" id="PTHR31286:SF180">
    <property type="entry name" value="OS10G0362600 PROTEIN"/>
    <property type="match status" value="1"/>
</dbReference>
<organism evidence="3 4">
    <name type="scientific">Lithospermum erythrorhizon</name>
    <name type="common">Purple gromwell</name>
    <name type="synonym">Lithospermum officinale var. erythrorhizon</name>
    <dbReference type="NCBI Taxonomy" id="34254"/>
    <lineage>
        <taxon>Eukaryota</taxon>
        <taxon>Viridiplantae</taxon>
        <taxon>Streptophyta</taxon>
        <taxon>Embryophyta</taxon>
        <taxon>Tracheophyta</taxon>
        <taxon>Spermatophyta</taxon>
        <taxon>Magnoliopsida</taxon>
        <taxon>eudicotyledons</taxon>
        <taxon>Gunneridae</taxon>
        <taxon>Pentapetalae</taxon>
        <taxon>asterids</taxon>
        <taxon>lamiids</taxon>
        <taxon>Boraginales</taxon>
        <taxon>Boraginaceae</taxon>
        <taxon>Boraginoideae</taxon>
        <taxon>Lithospermeae</taxon>
        <taxon>Lithospermum</taxon>
    </lineage>
</organism>
<feature type="domain" description="DUF4283" evidence="2">
    <location>
        <begin position="135"/>
        <end position="204"/>
    </location>
</feature>
<keyword evidence="4" id="KW-1185">Reference proteome</keyword>